<dbReference type="PATRIC" id="fig|455632.4.peg.302"/>
<dbReference type="KEGG" id="sgr:SGR_322"/>
<dbReference type="HOGENOM" id="CLU_196127_0_0_11"/>
<evidence type="ECO:0008006" key="4">
    <source>
        <dbReference type="Google" id="ProtNLM"/>
    </source>
</evidence>
<gene>
    <name evidence="2" type="ordered locus">SGR_322</name>
</gene>
<sequence length="75" mass="7681">MTREVDASGGADGRPGWGAYGTAAGMALGFAAWFGGFGAFLMVASLGAVGWFAGHLVDRGTSLREFLDTVAGRRP</sequence>
<proteinExistence type="predicted"/>
<dbReference type="Proteomes" id="UP000001685">
    <property type="component" value="Chromosome"/>
</dbReference>
<evidence type="ECO:0000313" key="2">
    <source>
        <dbReference type="EMBL" id="BAG17151.1"/>
    </source>
</evidence>
<reference evidence="3" key="1">
    <citation type="journal article" date="2008" name="J. Bacteriol.">
        <title>Genome sequence of the streptomycin-producing microorganism Streptomyces griseus IFO 13350.</title>
        <authorList>
            <person name="Ohnishi Y."/>
            <person name="Ishikawa J."/>
            <person name="Hara H."/>
            <person name="Suzuki H."/>
            <person name="Ikenoya M."/>
            <person name="Ikeda H."/>
            <person name="Yamashita A."/>
            <person name="Hattori M."/>
            <person name="Horinouchi S."/>
        </authorList>
    </citation>
    <scope>NUCLEOTIDE SEQUENCE [LARGE SCALE GENOMIC DNA]</scope>
    <source>
        <strain evidence="3">JCM 4626 / NBRC 13350</strain>
    </source>
</reference>
<dbReference type="AlphaFoldDB" id="B1VQ50"/>
<accession>B1VQ50</accession>
<dbReference type="EMBL" id="AP009493">
    <property type="protein sequence ID" value="BAG17151.1"/>
    <property type="molecule type" value="Genomic_DNA"/>
</dbReference>
<keyword evidence="1" id="KW-1133">Transmembrane helix</keyword>
<keyword evidence="1" id="KW-0472">Membrane</keyword>
<name>B1VQ50_STRGG</name>
<keyword evidence="1" id="KW-0812">Transmembrane</keyword>
<protein>
    <recommendedName>
        <fullName evidence="4">Integral membrane protein</fullName>
    </recommendedName>
</protein>
<dbReference type="RefSeq" id="WP_012377700.1">
    <property type="nucleotide sequence ID" value="NC_010572.1"/>
</dbReference>
<organism evidence="2 3">
    <name type="scientific">Streptomyces griseus subsp. griseus (strain JCM 4626 / CBS 651.72 / NBRC 13350 / KCC S-0626 / ISP 5235)</name>
    <dbReference type="NCBI Taxonomy" id="455632"/>
    <lineage>
        <taxon>Bacteria</taxon>
        <taxon>Bacillati</taxon>
        <taxon>Actinomycetota</taxon>
        <taxon>Actinomycetes</taxon>
        <taxon>Kitasatosporales</taxon>
        <taxon>Streptomycetaceae</taxon>
        <taxon>Streptomyces</taxon>
    </lineage>
</organism>
<evidence type="ECO:0000313" key="3">
    <source>
        <dbReference type="Proteomes" id="UP000001685"/>
    </source>
</evidence>
<feature type="transmembrane region" description="Helical" evidence="1">
    <location>
        <begin position="30"/>
        <end position="54"/>
    </location>
</feature>
<evidence type="ECO:0000256" key="1">
    <source>
        <dbReference type="SAM" id="Phobius"/>
    </source>
</evidence>